<dbReference type="InterPro" id="IPR011250">
    <property type="entry name" value="OMP/PagP_B-barrel"/>
</dbReference>
<reference evidence="4 5" key="1">
    <citation type="journal article" date="2019" name="Int. J. Syst. Evol. Microbiol.">
        <title>The Global Catalogue of Microorganisms (GCM) 10K type strain sequencing project: providing services to taxonomists for standard genome sequencing and annotation.</title>
        <authorList>
            <consortium name="The Broad Institute Genomics Platform"/>
            <consortium name="The Broad Institute Genome Sequencing Center for Infectious Disease"/>
            <person name="Wu L."/>
            <person name="Ma J."/>
        </authorList>
    </citation>
    <scope>NUCLEOTIDE SEQUENCE [LARGE SCALE GENOMIC DNA]</scope>
    <source>
        <strain evidence="4 5">JCM 14162</strain>
    </source>
</reference>
<evidence type="ECO:0000259" key="3">
    <source>
        <dbReference type="Pfam" id="PF13505"/>
    </source>
</evidence>
<comment type="caution">
    <text evidence="4">The sequence shown here is derived from an EMBL/GenBank/DDBJ whole genome shotgun (WGS) entry which is preliminary data.</text>
</comment>
<feature type="domain" description="Outer membrane protein beta-barrel" evidence="3">
    <location>
        <begin position="9"/>
        <end position="242"/>
    </location>
</feature>
<evidence type="ECO:0000256" key="1">
    <source>
        <dbReference type="ARBA" id="ARBA00022729"/>
    </source>
</evidence>
<sequence length="261" mass="27715">MRSSFKLFAVLAAGTSLAFSGAAHAGEPYVGASAGLNLPSDSKNRGEFEGDVAATADFDAIASGTDLDWTTELNNGLDLNLLAGYRFDNGFRVELQGFYNKSNVDLHRDLAVGGTVIDAVDSAVLTRGAADPANPTVGTVLSTDDGQIKNYGLMANAFYDFQISESLVPYVGAGVGFTRQDVEYAPSGIDVVDDKSTRFTYQGMAGVTYRLSPSFELFGQYTYRATDRGDYDVNLLPATLGVKSEQSIFNLGFRIPLGGGS</sequence>
<dbReference type="EMBL" id="BAAAEM010000002">
    <property type="protein sequence ID" value="GAA0471325.1"/>
    <property type="molecule type" value="Genomic_DNA"/>
</dbReference>
<name>A0ABN1AA09_9SPHN</name>
<evidence type="ECO:0000313" key="5">
    <source>
        <dbReference type="Proteomes" id="UP001500713"/>
    </source>
</evidence>
<evidence type="ECO:0000256" key="2">
    <source>
        <dbReference type="SAM" id="SignalP"/>
    </source>
</evidence>
<dbReference type="Pfam" id="PF13505">
    <property type="entry name" value="OMP_b-brl"/>
    <property type="match status" value="1"/>
</dbReference>
<dbReference type="SUPFAM" id="SSF56925">
    <property type="entry name" value="OMPA-like"/>
    <property type="match status" value="1"/>
</dbReference>
<dbReference type="InterPro" id="IPR027385">
    <property type="entry name" value="Beta-barrel_OMP"/>
</dbReference>
<organism evidence="4 5">
    <name type="scientific">Parasphingorhabdus litoris</name>
    <dbReference type="NCBI Taxonomy" id="394733"/>
    <lineage>
        <taxon>Bacteria</taxon>
        <taxon>Pseudomonadati</taxon>
        <taxon>Pseudomonadota</taxon>
        <taxon>Alphaproteobacteria</taxon>
        <taxon>Sphingomonadales</taxon>
        <taxon>Sphingomonadaceae</taxon>
        <taxon>Parasphingorhabdus</taxon>
    </lineage>
</organism>
<evidence type="ECO:0000313" key="4">
    <source>
        <dbReference type="EMBL" id="GAA0471325.1"/>
    </source>
</evidence>
<dbReference type="Proteomes" id="UP001500713">
    <property type="component" value="Unassembled WGS sequence"/>
</dbReference>
<feature type="signal peptide" evidence="2">
    <location>
        <begin position="1"/>
        <end position="25"/>
    </location>
</feature>
<protein>
    <recommendedName>
        <fullName evidence="3">Outer membrane protein beta-barrel domain-containing protein</fullName>
    </recommendedName>
</protein>
<keyword evidence="5" id="KW-1185">Reference proteome</keyword>
<gene>
    <name evidence="4" type="ORF">GCM10009096_10370</name>
</gene>
<dbReference type="RefSeq" id="WP_229956409.1">
    <property type="nucleotide sequence ID" value="NZ_BAAAEM010000002.1"/>
</dbReference>
<dbReference type="Gene3D" id="2.40.160.20">
    <property type="match status" value="1"/>
</dbReference>
<proteinExistence type="predicted"/>
<accession>A0ABN1AA09</accession>
<feature type="chain" id="PRO_5047043566" description="Outer membrane protein beta-barrel domain-containing protein" evidence="2">
    <location>
        <begin position="26"/>
        <end position="261"/>
    </location>
</feature>
<keyword evidence="1 2" id="KW-0732">Signal</keyword>